<feature type="binding site" evidence="7">
    <location>
        <position position="180"/>
    </location>
    <ligand>
        <name>Zn(2+)</name>
        <dbReference type="ChEBI" id="CHEBI:29105"/>
    </ligand>
</feature>
<accession>A0A811KIW2</accession>
<feature type="active site" description="Proton acceptor" evidence="7">
    <location>
        <position position="137"/>
    </location>
</feature>
<feature type="binding site" evidence="7">
    <location>
        <position position="148"/>
    </location>
    <ligand>
        <name>Zn(2+)</name>
        <dbReference type="ChEBI" id="CHEBI:29105"/>
    </ligand>
</feature>
<evidence type="ECO:0000256" key="3">
    <source>
        <dbReference type="ARBA" id="ARBA00022723"/>
    </source>
</evidence>
<dbReference type="Gene3D" id="2.20.28.200">
    <property type="match status" value="1"/>
</dbReference>
<evidence type="ECO:0000256" key="7">
    <source>
        <dbReference type="PROSITE-ProRule" id="PRU00236"/>
    </source>
</evidence>
<dbReference type="InterPro" id="IPR050134">
    <property type="entry name" value="NAD-dep_sirtuin_deacylases"/>
</dbReference>
<dbReference type="SUPFAM" id="SSF52467">
    <property type="entry name" value="DHS-like NAD/FAD-binding domain"/>
    <property type="match status" value="1"/>
</dbReference>
<dbReference type="Pfam" id="PF02146">
    <property type="entry name" value="SIR2"/>
    <property type="match status" value="1"/>
</dbReference>
<evidence type="ECO:0000256" key="4">
    <source>
        <dbReference type="ARBA" id="ARBA00022833"/>
    </source>
</evidence>
<organism evidence="9 10">
    <name type="scientific">Bursaphelenchus okinawaensis</name>
    <dbReference type="NCBI Taxonomy" id="465554"/>
    <lineage>
        <taxon>Eukaryota</taxon>
        <taxon>Metazoa</taxon>
        <taxon>Ecdysozoa</taxon>
        <taxon>Nematoda</taxon>
        <taxon>Chromadorea</taxon>
        <taxon>Rhabditida</taxon>
        <taxon>Tylenchina</taxon>
        <taxon>Tylenchomorpha</taxon>
        <taxon>Aphelenchoidea</taxon>
        <taxon>Aphelenchoididae</taxon>
        <taxon>Bursaphelenchus</taxon>
    </lineage>
</organism>
<dbReference type="InterPro" id="IPR026590">
    <property type="entry name" value="Ssirtuin_cat_dom"/>
</dbReference>
<evidence type="ECO:0000256" key="2">
    <source>
        <dbReference type="ARBA" id="ARBA00022679"/>
    </source>
</evidence>
<keyword evidence="4 7" id="KW-0862">Zinc</keyword>
<evidence type="ECO:0000313" key="9">
    <source>
        <dbReference type="EMBL" id="CAD5215064.1"/>
    </source>
</evidence>
<gene>
    <name evidence="9" type="ORF">BOKJ2_LOCUS5906</name>
</gene>
<dbReference type="Proteomes" id="UP000614601">
    <property type="component" value="Unassembled WGS sequence"/>
</dbReference>
<dbReference type="InterPro" id="IPR003000">
    <property type="entry name" value="Sirtuin"/>
</dbReference>
<dbReference type="FunFam" id="3.40.50.1220:FF:000038">
    <property type="entry name" value="NAD-dependent protein deacetylase sirtuin-6 isoform X2"/>
    <property type="match status" value="1"/>
</dbReference>
<dbReference type="Gene3D" id="3.40.50.1220">
    <property type="entry name" value="TPP-binding domain"/>
    <property type="match status" value="1"/>
</dbReference>
<feature type="binding site" evidence="7">
    <location>
        <position position="170"/>
    </location>
    <ligand>
        <name>Zn(2+)</name>
        <dbReference type="ChEBI" id="CHEBI:29105"/>
    </ligand>
</feature>
<dbReference type="EMBL" id="CAJFDH010000003">
    <property type="protein sequence ID" value="CAD5215064.1"/>
    <property type="molecule type" value="Genomic_DNA"/>
</dbReference>
<dbReference type="OrthoDB" id="2919105at2759"/>
<dbReference type="EC" id="2.3.1.286" evidence="1"/>
<comment type="caution">
    <text evidence="9">The sequence shown here is derived from an EMBL/GenBank/DDBJ whole genome shotgun (WGS) entry which is preliminary data.</text>
</comment>
<dbReference type="GO" id="GO:0000122">
    <property type="term" value="P:negative regulation of transcription by RNA polymerase II"/>
    <property type="evidence" value="ECO:0007669"/>
    <property type="project" value="TreeGrafter"/>
</dbReference>
<protein>
    <recommendedName>
        <fullName evidence="1">protein acetyllysine N-acetyltransferase</fullName>
        <ecNumber evidence="1">2.3.1.286</ecNumber>
    </recommendedName>
</protein>
<keyword evidence="10" id="KW-1185">Reference proteome</keyword>
<dbReference type="Proteomes" id="UP000783686">
    <property type="component" value="Unassembled WGS sequence"/>
</dbReference>
<dbReference type="PANTHER" id="PTHR11085:SF12">
    <property type="entry name" value="NAD-DEPENDENT PROTEIN DEACYLASE SIRTUIN-6"/>
    <property type="match status" value="1"/>
</dbReference>
<evidence type="ECO:0000313" key="10">
    <source>
        <dbReference type="Proteomes" id="UP000614601"/>
    </source>
</evidence>
<feature type="domain" description="Deacetylase sirtuin-type" evidence="8">
    <location>
        <begin position="27"/>
        <end position="275"/>
    </location>
</feature>
<evidence type="ECO:0000256" key="1">
    <source>
        <dbReference type="ARBA" id="ARBA00012928"/>
    </source>
</evidence>
<dbReference type="PROSITE" id="PS50305">
    <property type="entry name" value="SIRTUIN"/>
    <property type="match status" value="1"/>
</dbReference>
<comment type="similarity">
    <text evidence="6">Belongs to the sirtuin family. Class IV subfamily.</text>
</comment>
<feature type="binding site" evidence="7">
    <location>
        <position position="145"/>
    </location>
    <ligand>
        <name>Zn(2+)</name>
        <dbReference type="ChEBI" id="CHEBI:29105"/>
    </ligand>
</feature>
<dbReference type="AlphaFoldDB" id="A0A811KIW2"/>
<evidence type="ECO:0000259" key="8">
    <source>
        <dbReference type="PROSITE" id="PS50305"/>
    </source>
</evidence>
<keyword evidence="5" id="KW-0520">NAD</keyword>
<name>A0A811KIW2_9BILA</name>
<dbReference type="GO" id="GO:0070403">
    <property type="term" value="F:NAD+ binding"/>
    <property type="evidence" value="ECO:0007669"/>
    <property type="project" value="InterPro"/>
</dbReference>
<dbReference type="InterPro" id="IPR029035">
    <property type="entry name" value="DHS-like_NAD/FAD-binding_dom"/>
</dbReference>
<evidence type="ECO:0000256" key="6">
    <source>
        <dbReference type="ARBA" id="ARBA00038170"/>
    </source>
</evidence>
<reference evidence="9" key="1">
    <citation type="submission" date="2020-09" db="EMBL/GenBank/DDBJ databases">
        <authorList>
            <person name="Kikuchi T."/>
        </authorList>
    </citation>
    <scope>NUCLEOTIDE SEQUENCE</scope>
    <source>
        <strain evidence="9">SH1</strain>
    </source>
</reference>
<dbReference type="GO" id="GO:0046969">
    <property type="term" value="F:histone H3K9 deacetylase activity, NAD-dependent"/>
    <property type="evidence" value="ECO:0007669"/>
    <property type="project" value="TreeGrafter"/>
</dbReference>
<dbReference type="EMBL" id="CAJFCW020000003">
    <property type="protein sequence ID" value="CAG9103546.1"/>
    <property type="molecule type" value="Genomic_DNA"/>
</dbReference>
<dbReference type="GO" id="GO:0005634">
    <property type="term" value="C:nucleus"/>
    <property type="evidence" value="ECO:0007669"/>
    <property type="project" value="TreeGrafter"/>
</dbReference>
<keyword evidence="2" id="KW-0808">Transferase</keyword>
<dbReference type="GO" id="GO:0046872">
    <property type="term" value="F:metal ion binding"/>
    <property type="evidence" value="ECO:0007669"/>
    <property type="project" value="UniProtKB-KW"/>
</dbReference>
<dbReference type="GO" id="GO:0003714">
    <property type="term" value="F:transcription corepressor activity"/>
    <property type="evidence" value="ECO:0007669"/>
    <property type="project" value="TreeGrafter"/>
</dbReference>
<keyword evidence="3 7" id="KW-0479">Metal-binding</keyword>
<sequence length="309" mass="34793">MAHEYANLLSKYDNKGELGAPEFFDTDEESDSKIKTMAEWIQLAKCVLVITGAGISTSAGIADFRGPKGIWTLEKEEKSLEDVDEFLGSFEDARPTLTHDALRILEQNGKIAYLISQNVDGLHSRYGFPLDRLSEIHGNVFQKRCNRCNRVEFNTVPLKSVGRNMIGEKCLSIPKPRNRCTGDFCDFLLDWDDELPEPDYSRALKVASSVDLVICLGTSLQIEPIGSLPLKCKKKNAKIVTVNLQKTRIEKKVDLPIHRRVDEVMCQLLNLLDLPINRSTNVNIVQNSSSKLISDTPKKRKRVSNMDNI</sequence>
<dbReference type="PANTHER" id="PTHR11085">
    <property type="entry name" value="NAD-DEPENDENT PROTEIN DEACYLASE SIRTUIN-5, MITOCHONDRIAL-RELATED"/>
    <property type="match status" value="1"/>
</dbReference>
<proteinExistence type="inferred from homology"/>
<evidence type="ECO:0000256" key="5">
    <source>
        <dbReference type="ARBA" id="ARBA00023027"/>
    </source>
</evidence>